<dbReference type="AlphaFoldDB" id="A0AAJ2N3S4"/>
<reference evidence="2" key="1">
    <citation type="submission" date="2023-09" db="EMBL/GenBank/DDBJ databases">
        <title>Paenibacillus sp. chi10 Genome sequencing and assembly.</title>
        <authorList>
            <person name="Kim I."/>
        </authorList>
    </citation>
    <scope>NUCLEOTIDE SEQUENCE [LARGE SCALE GENOMIC DNA]</scope>
    <source>
        <strain evidence="2">chi10</strain>
    </source>
</reference>
<organism evidence="1 2">
    <name type="scientific">Paenibacillus suaedae</name>
    <dbReference type="NCBI Taxonomy" id="3077233"/>
    <lineage>
        <taxon>Bacteria</taxon>
        <taxon>Bacillati</taxon>
        <taxon>Bacillota</taxon>
        <taxon>Bacilli</taxon>
        <taxon>Bacillales</taxon>
        <taxon>Paenibacillaceae</taxon>
        <taxon>Paenibacillus</taxon>
    </lineage>
</organism>
<dbReference type="RefSeq" id="WP_315745344.1">
    <property type="nucleotide sequence ID" value="NZ_JAVYAA010000002.1"/>
</dbReference>
<dbReference type="EMBL" id="JAVYAA010000002">
    <property type="protein sequence ID" value="MDT8976647.1"/>
    <property type="molecule type" value="Genomic_DNA"/>
</dbReference>
<dbReference type="Pfam" id="PF13075">
    <property type="entry name" value="DUF3939"/>
    <property type="match status" value="1"/>
</dbReference>
<proteinExistence type="predicted"/>
<evidence type="ECO:0000313" key="2">
    <source>
        <dbReference type="Proteomes" id="UP001250538"/>
    </source>
</evidence>
<gene>
    <name evidence="1" type="ORF">RQP50_10370</name>
</gene>
<comment type="caution">
    <text evidence="1">The sequence shown here is derived from an EMBL/GenBank/DDBJ whole genome shotgun (WGS) entry which is preliminary data.</text>
</comment>
<protein>
    <submittedName>
        <fullName evidence="1">DUF3939 domain-containing protein</fullName>
    </submittedName>
</protein>
<accession>A0AAJ2N3S4</accession>
<evidence type="ECO:0000313" key="1">
    <source>
        <dbReference type="EMBL" id="MDT8976647.1"/>
    </source>
</evidence>
<dbReference type="InterPro" id="IPR025071">
    <property type="entry name" value="DUF3939"/>
</dbReference>
<keyword evidence="2" id="KW-1185">Reference proteome</keyword>
<name>A0AAJ2N3S4_9BACL</name>
<sequence length="168" mass="20281">MRWFTQWFKRDKKNSKAALEAVHVTLEDVRRAVLQYEKDMPKEIKRTTLLLGDQSIDLKRLRRYLGGESDQKFYMSHYTYEIFEEKDKHIPIYLDMVQAAVDDYLDEHDDLPVLTGTRNRQVHYDLLMQRHYLKEKPPISFYLTTEQFLLTHEEDWHKSQAAIPIDFN</sequence>
<dbReference type="Proteomes" id="UP001250538">
    <property type="component" value="Unassembled WGS sequence"/>
</dbReference>